<accession>A0ABX3NZC2</accession>
<dbReference type="RefSeq" id="WP_014219586.1">
    <property type="nucleotide sequence ID" value="NZ_LWBO01000009.1"/>
</dbReference>
<evidence type="ECO:0000313" key="6">
    <source>
        <dbReference type="EMBL" id="OQP49923.1"/>
    </source>
</evidence>
<comment type="subcellular location">
    <subcellularLocation>
        <location evidence="1">Membrane</location>
        <topology evidence="1">Multi-pass membrane protein</topology>
    </subcellularLocation>
</comment>
<dbReference type="Pfam" id="PF13564">
    <property type="entry name" value="DoxX_2"/>
    <property type="match status" value="1"/>
</dbReference>
<feature type="transmembrane region" description="Helical" evidence="5">
    <location>
        <begin position="106"/>
        <end position="122"/>
    </location>
</feature>
<comment type="caution">
    <text evidence="6">The sequence shown here is derived from an EMBL/GenBank/DDBJ whole genome shotgun (WGS) entry which is preliminary data.</text>
</comment>
<dbReference type="EMBL" id="LWBO01000009">
    <property type="protein sequence ID" value="OQP49923.1"/>
    <property type="molecule type" value="Genomic_DNA"/>
</dbReference>
<dbReference type="InterPro" id="IPR032808">
    <property type="entry name" value="DoxX"/>
</dbReference>
<name>A0ABX3NZC2_9BACT</name>
<evidence type="ECO:0000256" key="2">
    <source>
        <dbReference type="ARBA" id="ARBA00022692"/>
    </source>
</evidence>
<evidence type="ECO:0000256" key="5">
    <source>
        <dbReference type="SAM" id="Phobius"/>
    </source>
</evidence>
<protein>
    <recommendedName>
        <fullName evidence="8">DoxX family protein</fullName>
    </recommendedName>
</protein>
<feature type="transmembrane region" description="Helical" evidence="5">
    <location>
        <begin position="51"/>
        <end position="71"/>
    </location>
</feature>
<feature type="transmembrane region" description="Helical" evidence="5">
    <location>
        <begin position="12"/>
        <end position="31"/>
    </location>
</feature>
<keyword evidence="2 5" id="KW-0812">Transmembrane</keyword>
<gene>
    <name evidence="6" type="ORF">A4D02_28005</name>
</gene>
<evidence type="ECO:0000256" key="3">
    <source>
        <dbReference type="ARBA" id="ARBA00022989"/>
    </source>
</evidence>
<evidence type="ECO:0000256" key="4">
    <source>
        <dbReference type="ARBA" id="ARBA00023136"/>
    </source>
</evidence>
<sequence length="133" mass="14660">MTVEQKTSKAMNISLWILQTLLAVTFIWAGFMKIFQPIDLPFPWIRDNANLALITGGLDLLAGIGITLPALLRIKPQLTIYAAYGTMVLMVAASIFHISRGEAKDIGFNIFIIVLAAFIAWGRQKKAPLTAKD</sequence>
<reference evidence="6 7" key="1">
    <citation type="submission" date="2016-04" db="EMBL/GenBank/DDBJ databases">
        <authorList>
            <person name="Chen L."/>
            <person name="Zhuang W."/>
            <person name="Wang G."/>
        </authorList>
    </citation>
    <scope>NUCLEOTIDE SEQUENCE [LARGE SCALE GENOMIC DNA]</scope>
    <source>
        <strain evidence="7">GR20</strain>
    </source>
</reference>
<keyword evidence="7" id="KW-1185">Reference proteome</keyword>
<feature type="transmembrane region" description="Helical" evidence="5">
    <location>
        <begin position="78"/>
        <end position="100"/>
    </location>
</feature>
<evidence type="ECO:0008006" key="8">
    <source>
        <dbReference type="Google" id="ProtNLM"/>
    </source>
</evidence>
<keyword evidence="3 5" id="KW-1133">Transmembrane helix</keyword>
<keyword evidence="4 5" id="KW-0472">Membrane</keyword>
<organism evidence="6 7">
    <name type="scientific">Niastella koreensis</name>
    <dbReference type="NCBI Taxonomy" id="354356"/>
    <lineage>
        <taxon>Bacteria</taxon>
        <taxon>Pseudomonadati</taxon>
        <taxon>Bacteroidota</taxon>
        <taxon>Chitinophagia</taxon>
        <taxon>Chitinophagales</taxon>
        <taxon>Chitinophagaceae</taxon>
        <taxon>Niastella</taxon>
    </lineage>
</organism>
<proteinExistence type="predicted"/>
<dbReference type="Proteomes" id="UP000192277">
    <property type="component" value="Unassembled WGS sequence"/>
</dbReference>
<evidence type="ECO:0000313" key="7">
    <source>
        <dbReference type="Proteomes" id="UP000192277"/>
    </source>
</evidence>
<evidence type="ECO:0000256" key="1">
    <source>
        <dbReference type="ARBA" id="ARBA00004141"/>
    </source>
</evidence>